<sequence length="103" mass="12233">MSSRGPSKSKTRRMAPKKLLHQARERQMELEGARRSISILSVPPSTSFCSDDREMNHITPESSYRHLSLRNMICRPLHTPYHLYTRWLERMPLHPYQQLVLYI</sequence>
<evidence type="ECO:0000313" key="1">
    <source>
        <dbReference type="EMBL" id="ONK73261.1"/>
    </source>
</evidence>
<dbReference type="AlphaFoldDB" id="A0A5P1F9D5"/>
<gene>
    <name evidence="1" type="ORF">A4U43_C04F29080</name>
</gene>
<dbReference type="Proteomes" id="UP000243459">
    <property type="component" value="Chromosome 4"/>
</dbReference>
<keyword evidence="2" id="KW-1185">Reference proteome</keyword>
<dbReference type="EMBL" id="CM007384">
    <property type="protein sequence ID" value="ONK73261.1"/>
    <property type="molecule type" value="Genomic_DNA"/>
</dbReference>
<dbReference type="Gramene" id="ONK73261">
    <property type="protein sequence ID" value="ONK73261"/>
    <property type="gene ID" value="A4U43_C04F29080"/>
</dbReference>
<organism evidence="1 2">
    <name type="scientific">Asparagus officinalis</name>
    <name type="common">Garden asparagus</name>
    <dbReference type="NCBI Taxonomy" id="4686"/>
    <lineage>
        <taxon>Eukaryota</taxon>
        <taxon>Viridiplantae</taxon>
        <taxon>Streptophyta</taxon>
        <taxon>Embryophyta</taxon>
        <taxon>Tracheophyta</taxon>
        <taxon>Spermatophyta</taxon>
        <taxon>Magnoliopsida</taxon>
        <taxon>Liliopsida</taxon>
        <taxon>Asparagales</taxon>
        <taxon>Asparagaceae</taxon>
        <taxon>Asparagoideae</taxon>
        <taxon>Asparagus</taxon>
    </lineage>
</organism>
<name>A0A5P1F9D5_ASPOF</name>
<evidence type="ECO:0000313" key="2">
    <source>
        <dbReference type="Proteomes" id="UP000243459"/>
    </source>
</evidence>
<accession>A0A5P1F9D5</accession>
<proteinExistence type="predicted"/>
<protein>
    <submittedName>
        <fullName evidence="1">Uncharacterized protein</fullName>
    </submittedName>
</protein>
<reference evidence="2" key="1">
    <citation type="journal article" date="2017" name="Nat. Commun.">
        <title>The asparagus genome sheds light on the origin and evolution of a young Y chromosome.</title>
        <authorList>
            <person name="Harkess A."/>
            <person name="Zhou J."/>
            <person name="Xu C."/>
            <person name="Bowers J.E."/>
            <person name="Van der Hulst R."/>
            <person name="Ayyampalayam S."/>
            <person name="Mercati F."/>
            <person name="Riccardi P."/>
            <person name="McKain M.R."/>
            <person name="Kakrana A."/>
            <person name="Tang H."/>
            <person name="Ray J."/>
            <person name="Groenendijk J."/>
            <person name="Arikit S."/>
            <person name="Mathioni S.M."/>
            <person name="Nakano M."/>
            <person name="Shan H."/>
            <person name="Telgmann-Rauber A."/>
            <person name="Kanno A."/>
            <person name="Yue Z."/>
            <person name="Chen H."/>
            <person name="Li W."/>
            <person name="Chen Y."/>
            <person name="Xu X."/>
            <person name="Zhang Y."/>
            <person name="Luo S."/>
            <person name="Chen H."/>
            <person name="Gao J."/>
            <person name="Mao Z."/>
            <person name="Pires J.C."/>
            <person name="Luo M."/>
            <person name="Kudrna D."/>
            <person name="Wing R.A."/>
            <person name="Meyers B.C."/>
            <person name="Yi K."/>
            <person name="Kong H."/>
            <person name="Lavrijsen P."/>
            <person name="Sunseri F."/>
            <person name="Falavigna A."/>
            <person name="Ye Y."/>
            <person name="Leebens-Mack J.H."/>
            <person name="Chen G."/>
        </authorList>
    </citation>
    <scope>NUCLEOTIDE SEQUENCE [LARGE SCALE GENOMIC DNA]</scope>
    <source>
        <strain evidence="2">cv. DH0086</strain>
    </source>
</reference>